<sequence length="84" mass="9495">MERWPPDLLHVGFYQRALPHPRRSSPGCRSRKRTPSPTMVARAFPDLDPPSPPAGTAFTARIRRSLDLPPRIPATPVRRCRAET</sequence>
<protein>
    <submittedName>
        <fullName evidence="2">Uncharacterized protein</fullName>
    </submittedName>
</protein>
<dbReference type="OMA" id="HTMVARD"/>
<organism evidence="2">
    <name type="scientific">Triticum aestivum</name>
    <name type="common">Wheat</name>
    <dbReference type="NCBI Taxonomy" id="4565"/>
    <lineage>
        <taxon>Eukaryota</taxon>
        <taxon>Viridiplantae</taxon>
        <taxon>Streptophyta</taxon>
        <taxon>Embryophyta</taxon>
        <taxon>Tracheophyta</taxon>
        <taxon>Spermatophyta</taxon>
        <taxon>Magnoliopsida</taxon>
        <taxon>Liliopsida</taxon>
        <taxon>Poales</taxon>
        <taxon>Poaceae</taxon>
        <taxon>BOP clade</taxon>
        <taxon>Pooideae</taxon>
        <taxon>Triticodae</taxon>
        <taxon>Triticeae</taxon>
        <taxon>Triticinae</taxon>
        <taxon>Triticum</taxon>
    </lineage>
</organism>
<reference evidence="2" key="1">
    <citation type="submission" date="2018-08" db="EMBL/GenBank/DDBJ databases">
        <authorList>
            <person name="Rossello M."/>
        </authorList>
    </citation>
    <scope>NUCLEOTIDE SEQUENCE [LARGE SCALE GENOMIC DNA]</scope>
    <source>
        <strain evidence="2">cv. Chinese Spring</strain>
    </source>
</reference>
<dbReference type="Gramene" id="TraesLDM3A03G01415800.1">
    <property type="protein sequence ID" value="TraesLDM3A03G01415800.1.CDS1"/>
    <property type="gene ID" value="TraesLDM3A03G01415800"/>
</dbReference>
<dbReference type="Gramene" id="TraesCS3A03G0579800.1">
    <property type="protein sequence ID" value="TraesCS3A03G0579800.1.CDS1"/>
    <property type="gene ID" value="TraesCS3A03G0579800"/>
</dbReference>
<name>A0A3B6EG94_WHEAT</name>
<dbReference type="Proteomes" id="UP000019116">
    <property type="component" value="Chromosome 3A"/>
</dbReference>
<accession>A0A3B6EG94</accession>
<evidence type="ECO:0000313" key="3">
    <source>
        <dbReference type="Proteomes" id="UP000019116"/>
    </source>
</evidence>
<evidence type="ECO:0000256" key="1">
    <source>
        <dbReference type="SAM" id="MobiDB-lite"/>
    </source>
</evidence>
<dbReference type="Gramene" id="TraesLAC3A03G01359150.1">
    <property type="protein sequence ID" value="TraesLAC3A03G01359150.1.CDS1"/>
    <property type="gene ID" value="TraesLAC3A03G01359150"/>
</dbReference>
<dbReference type="Gramene" id="TraesNOR3A03G01435750.1">
    <property type="protein sequence ID" value="TraesNOR3A03G01435750.1.CDS1"/>
    <property type="gene ID" value="TraesNOR3A03G01435750"/>
</dbReference>
<evidence type="ECO:0000313" key="2">
    <source>
        <dbReference type="EnsemblPlants" id="TraesCS3A02G222600.1.cds1"/>
    </source>
</evidence>
<dbReference type="AlphaFoldDB" id="A0A3B6EG94"/>
<keyword evidence="3" id="KW-1185">Reference proteome</keyword>
<proteinExistence type="predicted"/>
<dbReference type="Gramene" id="TraesCS3A02G222600.1">
    <property type="protein sequence ID" value="TraesCS3A02G222600.1.cds1"/>
    <property type="gene ID" value="TraesCS3A02G222600"/>
</dbReference>
<reference evidence="2" key="2">
    <citation type="submission" date="2018-10" db="UniProtKB">
        <authorList>
            <consortium name="EnsemblPlants"/>
        </authorList>
    </citation>
    <scope>IDENTIFICATION</scope>
</reference>
<feature type="region of interest" description="Disordered" evidence="1">
    <location>
        <begin position="19"/>
        <end position="57"/>
    </location>
</feature>
<feature type="compositionally biased region" description="Basic residues" evidence="1">
    <location>
        <begin position="19"/>
        <end position="34"/>
    </location>
</feature>
<dbReference type="EnsemblPlants" id="TraesCS3A02G222600.1">
    <property type="protein sequence ID" value="TraesCS3A02G222600.1.cds1"/>
    <property type="gene ID" value="TraesCS3A02G222600"/>
</dbReference>